<sequence>MEERHWSCFFVFNMNPMRSPLLAFFQPALSLDF</sequence>
<evidence type="ECO:0000313" key="1">
    <source>
        <dbReference type="EMBL" id="MBX40662.1"/>
    </source>
</evidence>
<proteinExistence type="predicted"/>
<accession>A0A2P2NDW0</accession>
<dbReference type="EMBL" id="GGEC01060178">
    <property type="protein sequence ID" value="MBX40662.1"/>
    <property type="molecule type" value="Transcribed_RNA"/>
</dbReference>
<reference evidence="1" key="1">
    <citation type="submission" date="2018-02" db="EMBL/GenBank/DDBJ databases">
        <title>Rhizophora mucronata_Transcriptome.</title>
        <authorList>
            <person name="Meera S.P."/>
            <person name="Sreeshan A."/>
            <person name="Augustine A."/>
        </authorList>
    </citation>
    <scope>NUCLEOTIDE SEQUENCE</scope>
    <source>
        <tissue evidence="1">Leaf</tissue>
    </source>
</reference>
<protein>
    <submittedName>
        <fullName evidence="1">Uncharacterized protein</fullName>
    </submittedName>
</protein>
<dbReference type="AlphaFoldDB" id="A0A2P2NDW0"/>
<organism evidence="1">
    <name type="scientific">Rhizophora mucronata</name>
    <name type="common">Asiatic mangrove</name>
    <dbReference type="NCBI Taxonomy" id="61149"/>
    <lineage>
        <taxon>Eukaryota</taxon>
        <taxon>Viridiplantae</taxon>
        <taxon>Streptophyta</taxon>
        <taxon>Embryophyta</taxon>
        <taxon>Tracheophyta</taxon>
        <taxon>Spermatophyta</taxon>
        <taxon>Magnoliopsida</taxon>
        <taxon>eudicotyledons</taxon>
        <taxon>Gunneridae</taxon>
        <taxon>Pentapetalae</taxon>
        <taxon>rosids</taxon>
        <taxon>fabids</taxon>
        <taxon>Malpighiales</taxon>
        <taxon>Rhizophoraceae</taxon>
        <taxon>Rhizophora</taxon>
    </lineage>
</organism>
<name>A0A2P2NDW0_RHIMU</name>